<comment type="caution">
    <text evidence="1">The sequence shown here is derived from an EMBL/GenBank/DDBJ whole genome shotgun (WGS) entry which is preliminary data.</text>
</comment>
<sequence>MPIIPRKEAISKGVLLFIANQAGIAKNVIPSGMPCAMYSAENEK</sequence>
<evidence type="ECO:0000313" key="2">
    <source>
        <dbReference type="Proteomes" id="UP000030184"/>
    </source>
</evidence>
<name>A0A098LQH2_9FLAO</name>
<protein>
    <submittedName>
        <fullName evidence="1">Uncharacterized protein</fullName>
    </submittedName>
</protein>
<reference evidence="2" key="1">
    <citation type="journal article" date="2014" name="Genome Announc.">
        <title>Draft Genome Sequence of Marine Flavobacterium Jejuia pallidilutea Strain 11shimoA1 and Pigmentation Mutants.</title>
        <authorList>
            <person name="Takatani N."/>
            <person name="Nakanishi M."/>
            <person name="Meirelles P."/>
            <person name="Mino S."/>
            <person name="Suda W."/>
            <person name="Oshima K."/>
            <person name="Hattori M."/>
            <person name="Ohkuma M."/>
            <person name="Hosokawa M."/>
            <person name="Miyashita K."/>
            <person name="Thompson F.L."/>
            <person name="Niwa A."/>
            <person name="Sawabe T."/>
            <person name="Sawabe T."/>
        </authorList>
    </citation>
    <scope>NUCLEOTIDE SEQUENCE [LARGE SCALE GENOMIC DNA]</scope>
    <source>
        <strain evidence="2">JCM 19538</strain>
    </source>
</reference>
<evidence type="ECO:0000313" key="1">
    <source>
        <dbReference type="EMBL" id="GAL88403.1"/>
    </source>
</evidence>
<organism evidence="1 2">
    <name type="scientific">Jejuia pallidilutea</name>
    <dbReference type="NCBI Taxonomy" id="504487"/>
    <lineage>
        <taxon>Bacteria</taxon>
        <taxon>Pseudomonadati</taxon>
        <taxon>Bacteroidota</taxon>
        <taxon>Flavobacteriia</taxon>
        <taxon>Flavobacteriales</taxon>
        <taxon>Flavobacteriaceae</taxon>
        <taxon>Jejuia</taxon>
    </lineage>
</organism>
<dbReference type="AlphaFoldDB" id="A0A098LQH2"/>
<keyword evidence="2" id="KW-1185">Reference proteome</keyword>
<dbReference type="Proteomes" id="UP000030184">
    <property type="component" value="Unassembled WGS sequence"/>
</dbReference>
<accession>A0A098LQH2</accession>
<gene>
    <name evidence="1" type="ORF">JCM19538_2916</name>
</gene>
<proteinExistence type="predicted"/>
<dbReference type="EMBL" id="BBNY01000003">
    <property type="protein sequence ID" value="GAL88403.1"/>
    <property type="molecule type" value="Genomic_DNA"/>
</dbReference>